<dbReference type="Gene3D" id="2.40.170.10">
    <property type="entry name" value="Porin, LamB type"/>
    <property type="match status" value="1"/>
</dbReference>
<evidence type="ECO:0000313" key="12">
    <source>
        <dbReference type="Proteomes" id="UP000198854"/>
    </source>
</evidence>
<evidence type="ECO:0000256" key="10">
    <source>
        <dbReference type="SAM" id="SignalP"/>
    </source>
</evidence>
<keyword evidence="9" id="KW-0998">Cell outer membrane</keyword>
<dbReference type="GO" id="GO:0015144">
    <property type="term" value="F:carbohydrate transmembrane transporter activity"/>
    <property type="evidence" value="ECO:0007669"/>
    <property type="project" value="TreeGrafter"/>
</dbReference>
<dbReference type="Proteomes" id="UP000198854">
    <property type="component" value="Unassembled WGS sequence"/>
</dbReference>
<dbReference type="Pfam" id="PF02264">
    <property type="entry name" value="LamB"/>
    <property type="match status" value="1"/>
</dbReference>
<keyword evidence="8" id="KW-0472">Membrane</keyword>
<dbReference type="STRING" id="861298.SAMN04488136_106139"/>
<evidence type="ECO:0000256" key="3">
    <source>
        <dbReference type="ARBA" id="ARBA00022448"/>
    </source>
</evidence>
<dbReference type="InterPro" id="IPR003192">
    <property type="entry name" value="Porin_LamB"/>
</dbReference>
<accession>A0A1G7YZ90</accession>
<dbReference type="OrthoDB" id="106611at2"/>
<dbReference type="SUPFAM" id="SSF56935">
    <property type="entry name" value="Porins"/>
    <property type="match status" value="1"/>
</dbReference>
<evidence type="ECO:0000256" key="4">
    <source>
        <dbReference type="ARBA" id="ARBA00022452"/>
    </source>
</evidence>
<sequence>MKQLKLLPITLAVGGALASASTFAANDAEVQALIDRITTLEKKIETDYVYRQESVELSPNIDVPKEIIFSGYARYGADYQSSDSSRVSSALSLNGNATGRLGNEGYGGEFQFGKVFKAESGAVWDAVLMIDNWSDSDMNLKKMYAGVTNFSESQPSLYIWAGRDFHQRVATGLNDYFWVMHDGQGGGFKNYDLGGAKFNLSFVGQADASSTGDTGRYAFTSKLHDIALGDDAKLNLYFNYGFASEAIDDDLKSYQVASEFFYEGQRLVLRYGDNARDSVFWGEEGQKAFLVSLDGLYQVAPKTAVEYVAAYQTEDVADDDYDRANYNINVRPMYTWDDMNSTWLEFGYNVVDFDNHDSKNTSWKVTLSQNVTFGPGIFDRPMIRFFTTVGNADNEFTGSGNTDLDTVTVGAMFEAWW</sequence>
<dbReference type="PANTHER" id="PTHR38762">
    <property type="entry name" value="CRYPTIC OUTER MEMBRANE PORIN BGLH-RELATED"/>
    <property type="match status" value="1"/>
</dbReference>
<evidence type="ECO:0000256" key="6">
    <source>
        <dbReference type="ARBA" id="ARBA00023065"/>
    </source>
</evidence>
<keyword evidence="10" id="KW-0732">Signal</keyword>
<evidence type="ECO:0000256" key="9">
    <source>
        <dbReference type="ARBA" id="ARBA00023237"/>
    </source>
</evidence>
<name>A0A1G7YZ90_9VIBR</name>
<gene>
    <name evidence="11" type="ORF">SAMN04488136_106139</name>
</gene>
<feature type="signal peptide" evidence="10">
    <location>
        <begin position="1"/>
        <end position="24"/>
    </location>
</feature>
<dbReference type="InterPro" id="IPR036998">
    <property type="entry name" value="Porin_LamB_sf"/>
</dbReference>
<organism evidence="11 12">
    <name type="scientific">Vibrio xiamenensis</name>
    <dbReference type="NCBI Taxonomy" id="861298"/>
    <lineage>
        <taxon>Bacteria</taxon>
        <taxon>Pseudomonadati</taxon>
        <taxon>Pseudomonadota</taxon>
        <taxon>Gammaproteobacteria</taxon>
        <taxon>Vibrionales</taxon>
        <taxon>Vibrionaceae</taxon>
        <taxon>Vibrio</taxon>
    </lineage>
</organism>
<evidence type="ECO:0000256" key="7">
    <source>
        <dbReference type="ARBA" id="ARBA00023114"/>
    </source>
</evidence>
<protein>
    <submittedName>
        <fullName evidence="11">Maltoporin</fullName>
    </submittedName>
</protein>
<reference evidence="11 12" key="1">
    <citation type="submission" date="2016-10" db="EMBL/GenBank/DDBJ databases">
        <authorList>
            <person name="de Groot N.N."/>
        </authorList>
    </citation>
    <scope>NUCLEOTIDE SEQUENCE [LARGE SCALE GENOMIC DNA]</scope>
    <source>
        <strain evidence="11 12">CGMCC 1.10228</strain>
    </source>
</reference>
<dbReference type="RefSeq" id="WP_093271558.1">
    <property type="nucleotide sequence ID" value="NZ_FNDD01000006.1"/>
</dbReference>
<proteinExistence type="inferred from homology"/>
<dbReference type="EMBL" id="FNDD01000006">
    <property type="protein sequence ID" value="SDH01791.1"/>
    <property type="molecule type" value="Genomic_DNA"/>
</dbReference>
<keyword evidence="4" id="KW-1134">Transmembrane beta strand</keyword>
<dbReference type="PANTHER" id="PTHR38762:SF1">
    <property type="entry name" value="CRYPTIC OUTER MEMBRANE PORIN BGLH-RELATED"/>
    <property type="match status" value="1"/>
</dbReference>
<dbReference type="GO" id="GO:0046930">
    <property type="term" value="C:pore complex"/>
    <property type="evidence" value="ECO:0007669"/>
    <property type="project" value="UniProtKB-KW"/>
</dbReference>
<comment type="similarity">
    <text evidence="2">Belongs to the porin LamB (TC 1.B.3) family.</text>
</comment>
<evidence type="ECO:0000256" key="8">
    <source>
        <dbReference type="ARBA" id="ARBA00023136"/>
    </source>
</evidence>
<keyword evidence="3" id="KW-0813">Transport</keyword>
<evidence type="ECO:0000313" key="11">
    <source>
        <dbReference type="EMBL" id="SDH01791.1"/>
    </source>
</evidence>
<evidence type="ECO:0000256" key="2">
    <source>
        <dbReference type="ARBA" id="ARBA00007055"/>
    </source>
</evidence>
<dbReference type="GO" id="GO:0006811">
    <property type="term" value="P:monoatomic ion transport"/>
    <property type="evidence" value="ECO:0007669"/>
    <property type="project" value="UniProtKB-KW"/>
</dbReference>
<dbReference type="AlphaFoldDB" id="A0A1G7YZ90"/>
<keyword evidence="6" id="KW-0406">Ion transport</keyword>
<evidence type="ECO:0000256" key="1">
    <source>
        <dbReference type="ARBA" id="ARBA00004571"/>
    </source>
</evidence>
<keyword evidence="7" id="KW-0626">Porin</keyword>
<dbReference type="GO" id="GO:0015774">
    <property type="term" value="P:polysaccharide transport"/>
    <property type="evidence" value="ECO:0007669"/>
    <property type="project" value="TreeGrafter"/>
</dbReference>
<dbReference type="GO" id="GO:0015288">
    <property type="term" value="F:porin activity"/>
    <property type="evidence" value="ECO:0007669"/>
    <property type="project" value="UniProtKB-KW"/>
</dbReference>
<keyword evidence="12" id="KW-1185">Reference proteome</keyword>
<dbReference type="InterPro" id="IPR050286">
    <property type="entry name" value="G_neg_Bact_CarbUptk_Porin"/>
</dbReference>
<dbReference type="GO" id="GO:0009279">
    <property type="term" value="C:cell outer membrane"/>
    <property type="evidence" value="ECO:0007669"/>
    <property type="project" value="UniProtKB-SubCell"/>
</dbReference>
<feature type="chain" id="PRO_5011574698" evidence="10">
    <location>
        <begin position="25"/>
        <end position="417"/>
    </location>
</feature>
<keyword evidence="5" id="KW-0812">Transmembrane</keyword>
<evidence type="ECO:0000256" key="5">
    <source>
        <dbReference type="ARBA" id="ARBA00022692"/>
    </source>
</evidence>
<comment type="subcellular location">
    <subcellularLocation>
        <location evidence="1">Cell outer membrane</location>
        <topology evidence="1">Multi-pass membrane protein</topology>
    </subcellularLocation>
</comment>